<proteinExistence type="predicted"/>
<accession>A0A8H3F835</accession>
<dbReference type="GO" id="GO:0016757">
    <property type="term" value="F:glycosyltransferase activity"/>
    <property type="evidence" value="ECO:0007669"/>
    <property type="project" value="TreeGrafter"/>
</dbReference>
<evidence type="ECO:0000256" key="3">
    <source>
        <dbReference type="ARBA" id="ARBA00022989"/>
    </source>
</evidence>
<gene>
    <name evidence="6" type="ORF">ALECFALPRED_001270</name>
</gene>
<evidence type="ECO:0000256" key="1">
    <source>
        <dbReference type="ARBA" id="ARBA00004167"/>
    </source>
</evidence>
<comment type="subcellular location">
    <subcellularLocation>
        <location evidence="1">Membrane</location>
        <topology evidence="1">Single-pass membrane protein</topology>
    </subcellularLocation>
</comment>
<feature type="transmembrane region" description="Helical" evidence="5">
    <location>
        <begin position="26"/>
        <end position="43"/>
    </location>
</feature>
<sequence length="373" mass="42286">MANSQPISNGSWLHIITSGQRRGCKYLGFYVCLAFILMSLTWLRHNEKPLDKASSISPKAPTNVPSLETSVPPPDSEPNLEDAGPITNILKVAFPPLPPADDQEYVSLCLAIKDQPGDLDEFLAHYYYHHGIRRFYVMDDGSDPPLSYTPNFGIPPFAVPRSAITFTYIQRVPDRPQPFQHTIYADYCIKNYGERHTWMGFFDADEFLEMRRETTLVDWLHQWEKNDTVGALSVNWITHNSGGQEKRPQSDTRKGFGRCVVDHPDGKNADRENSHVKTFAKTALFDGVNSVHNMRTADGSVSVGETGDECEIKRFPITHDMWALHHYSVKSREQFLEKQQRGSPNNHHAAGSFWDRIEGADDYECPELAGYVP</sequence>
<dbReference type="Proteomes" id="UP000664203">
    <property type="component" value="Unassembled WGS sequence"/>
</dbReference>
<keyword evidence="3 5" id="KW-1133">Transmembrane helix</keyword>
<comment type="caution">
    <text evidence="6">The sequence shown here is derived from an EMBL/GenBank/DDBJ whole genome shotgun (WGS) entry which is preliminary data.</text>
</comment>
<evidence type="ECO:0000313" key="7">
    <source>
        <dbReference type="Proteomes" id="UP000664203"/>
    </source>
</evidence>
<dbReference type="GO" id="GO:0016020">
    <property type="term" value="C:membrane"/>
    <property type="evidence" value="ECO:0007669"/>
    <property type="project" value="UniProtKB-SubCell"/>
</dbReference>
<keyword evidence="7" id="KW-1185">Reference proteome</keyword>
<feature type="region of interest" description="Disordered" evidence="4">
    <location>
        <begin position="51"/>
        <end position="81"/>
    </location>
</feature>
<organism evidence="6 7">
    <name type="scientific">Alectoria fallacina</name>
    <dbReference type="NCBI Taxonomy" id="1903189"/>
    <lineage>
        <taxon>Eukaryota</taxon>
        <taxon>Fungi</taxon>
        <taxon>Dikarya</taxon>
        <taxon>Ascomycota</taxon>
        <taxon>Pezizomycotina</taxon>
        <taxon>Lecanoromycetes</taxon>
        <taxon>OSLEUM clade</taxon>
        <taxon>Lecanoromycetidae</taxon>
        <taxon>Lecanorales</taxon>
        <taxon>Lecanorineae</taxon>
        <taxon>Parmeliaceae</taxon>
        <taxon>Alectoria</taxon>
    </lineage>
</organism>
<protein>
    <recommendedName>
        <fullName evidence="8">Glycosyltransferase family 92 protein</fullName>
    </recommendedName>
</protein>
<dbReference type="AlphaFoldDB" id="A0A8H3F835"/>
<name>A0A8H3F835_9LECA</name>
<evidence type="ECO:0000313" key="6">
    <source>
        <dbReference type="EMBL" id="CAF9919714.1"/>
    </source>
</evidence>
<evidence type="ECO:0000256" key="4">
    <source>
        <dbReference type="SAM" id="MobiDB-lite"/>
    </source>
</evidence>
<keyword evidence="2 5" id="KW-0812">Transmembrane</keyword>
<evidence type="ECO:0000256" key="2">
    <source>
        <dbReference type="ARBA" id="ARBA00022692"/>
    </source>
</evidence>
<dbReference type="PANTHER" id="PTHR21461:SF69">
    <property type="entry name" value="GLYCOSYLTRANSFERASE FAMILY 92 PROTEIN"/>
    <property type="match status" value="1"/>
</dbReference>
<dbReference type="EMBL" id="CAJPDR010000127">
    <property type="protein sequence ID" value="CAF9919714.1"/>
    <property type="molecule type" value="Genomic_DNA"/>
</dbReference>
<dbReference type="Pfam" id="PF13704">
    <property type="entry name" value="Glyco_tranf_2_4"/>
    <property type="match status" value="1"/>
</dbReference>
<evidence type="ECO:0008006" key="8">
    <source>
        <dbReference type="Google" id="ProtNLM"/>
    </source>
</evidence>
<keyword evidence="5" id="KW-0472">Membrane</keyword>
<reference evidence="6" key="1">
    <citation type="submission" date="2021-03" db="EMBL/GenBank/DDBJ databases">
        <authorList>
            <person name="Tagirdzhanova G."/>
        </authorList>
    </citation>
    <scope>NUCLEOTIDE SEQUENCE</scope>
</reference>
<dbReference type="PANTHER" id="PTHR21461">
    <property type="entry name" value="GLYCOSYLTRANSFERASE FAMILY 92 PROTEIN"/>
    <property type="match status" value="1"/>
</dbReference>
<dbReference type="OrthoDB" id="2526284at2759"/>
<evidence type="ECO:0000256" key="5">
    <source>
        <dbReference type="SAM" id="Phobius"/>
    </source>
</evidence>
<dbReference type="GO" id="GO:0005737">
    <property type="term" value="C:cytoplasm"/>
    <property type="evidence" value="ECO:0007669"/>
    <property type="project" value="TreeGrafter"/>
</dbReference>